<evidence type="ECO:0000313" key="1">
    <source>
        <dbReference type="EMBL" id="KAI0035588.1"/>
    </source>
</evidence>
<comment type="caution">
    <text evidence="1">The sequence shown here is derived from an EMBL/GenBank/DDBJ whole genome shotgun (WGS) entry which is preliminary data.</text>
</comment>
<dbReference type="EMBL" id="MU273482">
    <property type="protein sequence ID" value="KAI0035588.1"/>
    <property type="molecule type" value="Genomic_DNA"/>
</dbReference>
<keyword evidence="2" id="KW-1185">Reference proteome</keyword>
<dbReference type="Proteomes" id="UP000814128">
    <property type="component" value="Unassembled WGS sequence"/>
</dbReference>
<evidence type="ECO:0000313" key="2">
    <source>
        <dbReference type="Proteomes" id="UP000814128"/>
    </source>
</evidence>
<name>A0ACB8QVQ5_9AGAM</name>
<sequence>MVIISHLQPLPSRPPSSRPPSRTNGLQILGSTSHGRRYLDLINHLMSLGISRDVDLPLIVVLGNQSAGKSSLIEAMSSIALPRHGLQACTRVPIECRLSHSEAPWKCNIILRLNNATGRQELEFGGLITGGDDPHTMTVVKDRIRRAQAAILNPLKCIQESTDYFLVCDEAALSSREISFSESAVCVEVSGRNVPDLTFVDLPGLIQSALSNGNPADVKLVEDLARQYIERENCIILLTIVCETDAANQAAYDLARKCDPHGQRTVGVLTKVDRINAGEESHWESYICNNAEPLSYGWYAIKQPSTEGLQLGVTREAAAEQEQLHFETVKMWTQLPSEYRARLGVRRLQKDLEEILGSLIRKRVPAIDDELLRNYEEVERELLKIPSLTLGNPIGEITSLVLQFLREIELDICPKHPNFSHHSAFSFSREFHPLERAFKKKIRTTAPNFKPWDKARTPDLKPEGKDSIAPPQADFLRDSAFEPPSGEEIFLDDVQHVLEGSDVGGLPDAAPGFVPQSYMRQSVELWKQPMTLLVEDVFKTLSRRYQAIVDNCFDKYHEGGLDKLVSLALSTHLQKCREDTFKHIQRLLKLEQRACTNNDNDFRRFKAAFKTHYRLRREIAEGNTVFEGLTMRPFNPNASREASVQVRTAVESAKEKLLKLGVTVTDPLQLVTMLPEDAVSPALEIMASASASFEIAYRRFTDYAPQIVLQELVDGSLEGLRDAIYDRIQLRGPDVFERCQAFLRESPKIAEQRSALQAKRTRLIKARRKLQEFGNPTADS</sequence>
<reference evidence="1" key="1">
    <citation type="submission" date="2021-02" db="EMBL/GenBank/DDBJ databases">
        <authorList>
            <consortium name="DOE Joint Genome Institute"/>
            <person name="Ahrendt S."/>
            <person name="Looney B.P."/>
            <person name="Miyauchi S."/>
            <person name="Morin E."/>
            <person name="Drula E."/>
            <person name="Courty P.E."/>
            <person name="Chicoki N."/>
            <person name="Fauchery L."/>
            <person name="Kohler A."/>
            <person name="Kuo A."/>
            <person name="Labutti K."/>
            <person name="Pangilinan J."/>
            <person name="Lipzen A."/>
            <person name="Riley R."/>
            <person name="Andreopoulos W."/>
            <person name="He G."/>
            <person name="Johnson J."/>
            <person name="Barry K.W."/>
            <person name="Grigoriev I.V."/>
            <person name="Nagy L."/>
            <person name="Hibbett D."/>
            <person name="Henrissat B."/>
            <person name="Matheny P.B."/>
            <person name="Labbe J."/>
            <person name="Martin F."/>
        </authorList>
    </citation>
    <scope>NUCLEOTIDE SEQUENCE</scope>
    <source>
        <strain evidence="1">EC-137</strain>
    </source>
</reference>
<proteinExistence type="predicted"/>
<reference evidence="1" key="2">
    <citation type="journal article" date="2022" name="New Phytol.">
        <title>Evolutionary transition to the ectomycorrhizal habit in the genomes of a hyperdiverse lineage of mushroom-forming fungi.</title>
        <authorList>
            <person name="Looney B."/>
            <person name="Miyauchi S."/>
            <person name="Morin E."/>
            <person name="Drula E."/>
            <person name="Courty P.E."/>
            <person name="Kohler A."/>
            <person name="Kuo A."/>
            <person name="LaButti K."/>
            <person name="Pangilinan J."/>
            <person name="Lipzen A."/>
            <person name="Riley R."/>
            <person name="Andreopoulos W."/>
            <person name="He G."/>
            <person name="Johnson J."/>
            <person name="Nolan M."/>
            <person name="Tritt A."/>
            <person name="Barry K.W."/>
            <person name="Grigoriev I.V."/>
            <person name="Nagy L.G."/>
            <person name="Hibbett D."/>
            <person name="Henrissat B."/>
            <person name="Matheny P.B."/>
            <person name="Labbe J."/>
            <person name="Martin F.M."/>
        </authorList>
    </citation>
    <scope>NUCLEOTIDE SEQUENCE</scope>
    <source>
        <strain evidence="1">EC-137</strain>
    </source>
</reference>
<keyword evidence="1" id="KW-0378">Hydrolase</keyword>
<protein>
    <submittedName>
        <fullName evidence="1">P-loop containing nucleoside triphosphate hydrolase protein</fullName>
    </submittedName>
</protein>
<accession>A0ACB8QVQ5</accession>
<organism evidence="1 2">
    <name type="scientific">Vararia minispora EC-137</name>
    <dbReference type="NCBI Taxonomy" id="1314806"/>
    <lineage>
        <taxon>Eukaryota</taxon>
        <taxon>Fungi</taxon>
        <taxon>Dikarya</taxon>
        <taxon>Basidiomycota</taxon>
        <taxon>Agaricomycotina</taxon>
        <taxon>Agaricomycetes</taxon>
        <taxon>Russulales</taxon>
        <taxon>Lachnocladiaceae</taxon>
        <taxon>Vararia</taxon>
    </lineage>
</organism>
<gene>
    <name evidence="1" type="ORF">K488DRAFT_42947</name>
</gene>